<gene>
    <name evidence="8" type="ORF">POG00_04860</name>
</gene>
<evidence type="ECO:0000256" key="1">
    <source>
        <dbReference type="ARBA" id="ARBA00001966"/>
    </source>
</evidence>
<dbReference type="Proteomes" id="UP001220658">
    <property type="component" value="Unassembled WGS sequence"/>
</dbReference>
<evidence type="ECO:0000259" key="7">
    <source>
        <dbReference type="PROSITE" id="PS51918"/>
    </source>
</evidence>
<dbReference type="SFLD" id="SFLDG01386">
    <property type="entry name" value="main_SPASM_domain-containing"/>
    <property type="match status" value="1"/>
</dbReference>
<dbReference type="GO" id="GO:0051536">
    <property type="term" value="F:iron-sulfur cluster binding"/>
    <property type="evidence" value="ECO:0007669"/>
    <property type="project" value="UniProtKB-KW"/>
</dbReference>
<comment type="similarity">
    <text evidence="6">Belongs to the radical SAM superfamily. Anaerobic sulfatase-maturating enzyme family.</text>
</comment>
<evidence type="ECO:0000313" key="8">
    <source>
        <dbReference type="EMBL" id="MDC0828037.1"/>
    </source>
</evidence>
<evidence type="ECO:0000256" key="5">
    <source>
        <dbReference type="ARBA" id="ARBA00023014"/>
    </source>
</evidence>
<dbReference type="RefSeq" id="WP_195191246.1">
    <property type="nucleotide sequence ID" value="NZ_JADMUL010000013.1"/>
</dbReference>
<dbReference type="CDD" id="cd01335">
    <property type="entry name" value="Radical_SAM"/>
    <property type="match status" value="1"/>
</dbReference>
<keyword evidence="4" id="KW-0408">Iron</keyword>
<organism evidence="8 9">
    <name type="scientific">Faecalitalea cylindroides</name>
    <dbReference type="NCBI Taxonomy" id="39483"/>
    <lineage>
        <taxon>Bacteria</taxon>
        <taxon>Bacillati</taxon>
        <taxon>Bacillota</taxon>
        <taxon>Erysipelotrichia</taxon>
        <taxon>Erysipelotrichales</taxon>
        <taxon>Erysipelotrichaceae</taxon>
        <taxon>Faecalitalea</taxon>
    </lineage>
</organism>
<keyword evidence="5" id="KW-0411">Iron-sulfur</keyword>
<evidence type="ECO:0000256" key="4">
    <source>
        <dbReference type="ARBA" id="ARBA00023004"/>
    </source>
</evidence>
<dbReference type="AlphaFoldDB" id="A0AAW6FT07"/>
<dbReference type="EMBL" id="JAQNCK010000010">
    <property type="protein sequence ID" value="MDC0828037.1"/>
    <property type="molecule type" value="Genomic_DNA"/>
</dbReference>
<feature type="domain" description="Radical SAM core" evidence="7">
    <location>
        <begin position="94"/>
        <end position="323"/>
    </location>
</feature>
<dbReference type="GO" id="GO:0046872">
    <property type="term" value="F:metal ion binding"/>
    <property type="evidence" value="ECO:0007669"/>
    <property type="project" value="UniProtKB-KW"/>
</dbReference>
<reference evidence="8" key="1">
    <citation type="submission" date="2023-01" db="EMBL/GenBank/DDBJ databases">
        <title>Human gut microbiome strain richness.</title>
        <authorList>
            <person name="Chen-Liaw A."/>
        </authorList>
    </citation>
    <scope>NUCLEOTIDE SEQUENCE</scope>
    <source>
        <strain evidence="8">D55st1_G4_D55t1_190419</strain>
    </source>
</reference>
<dbReference type="PANTHER" id="PTHR43273">
    <property type="entry name" value="ANAEROBIC SULFATASE-MATURATING ENZYME HOMOLOG ASLB-RELATED"/>
    <property type="match status" value="1"/>
</dbReference>
<protein>
    <submittedName>
        <fullName evidence="8">Radical SAM protein</fullName>
    </submittedName>
</protein>
<comment type="caution">
    <text evidence="8">The sequence shown here is derived from an EMBL/GenBank/DDBJ whole genome shotgun (WGS) entry which is preliminary data.</text>
</comment>
<dbReference type="InterPro" id="IPR058240">
    <property type="entry name" value="rSAM_sf"/>
</dbReference>
<dbReference type="SFLD" id="SFLDG01067">
    <property type="entry name" value="SPASM/twitch_domain_containing"/>
    <property type="match status" value="1"/>
</dbReference>
<dbReference type="SFLD" id="SFLDG01384">
    <property type="entry name" value="thioether_bond_formation_requi"/>
    <property type="match status" value="1"/>
</dbReference>
<dbReference type="SFLD" id="SFLDS00029">
    <property type="entry name" value="Radical_SAM"/>
    <property type="match status" value="1"/>
</dbReference>
<name>A0AAW6FT07_9FIRM</name>
<dbReference type="PROSITE" id="PS51918">
    <property type="entry name" value="RADICAL_SAM"/>
    <property type="match status" value="1"/>
</dbReference>
<dbReference type="GO" id="GO:0016491">
    <property type="term" value="F:oxidoreductase activity"/>
    <property type="evidence" value="ECO:0007669"/>
    <property type="project" value="InterPro"/>
</dbReference>
<dbReference type="InterPro" id="IPR023867">
    <property type="entry name" value="Sulphatase_maturase_rSAM"/>
</dbReference>
<sequence>MELKNVTFLVIGELYLAINTNLEKVFLLDNITFDVLKAIKDQYDMKNIEMQYGTEIVDKVIKNWQEFQRKGERKNRGQNDTEYIEFIADENRSKELVEGVFLVSQSCNMKCCYCYGEAGEFGNKGFMDKKMAEEYFRLFLKLGKSLKLQKVRFLGGEPFMNFPIIQHVVSLWEKWKKDYPLKTVLFSVTTNGTMFTEEILRYVAEKKISITISLDGPEIIQNQNRKFKDESPTFSSVLAGINMLRKYKINFAVRSTFTRTNDIDSIYQYFEKENFAASHVLPADFPLESPVRNYQLDLRTYGQYIDKEKEVFEKGRNDLKNGDTETFCAKQLKAAFESIKIRKDYYPFKCGAGWWIAAFSSDGYIYPCHRMVGNSLFRIGDIHKGIDYGALKQLYVKLFDNSENCTKCWANPFCKRRCLAERLDQNGEVIDVSDSLCNIYKDRIGNLLRLYITSNRSI</sequence>
<keyword evidence="3" id="KW-0479">Metal-binding</keyword>
<dbReference type="Gene3D" id="3.20.20.70">
    <property type="entry name" value="Aldolase class I"/>
    <property type="match status" value="1"/>
</dbReference>
<dbReference type="NCBIfam" id="TIGR04085">
    <property type="entry name" value="rSAM_more_4Fe4S"/>
    <property type="match status" value="1"/>
</dbReference>
<dbReference type="PANTHER" id="PTHR43273:SF3">
    <property type="entry name" value="ANAEROBIC SULFATASE-MATURATING ENZYME HOMOLOG ASLB-RELATED"/>
    <property type="match status" value="1"/>
</dbReference>
<evidence type="ECO:0000313" key="9">
    <source>
        <dbReference type="Proteomes" id="UP001220658"/>
    </source>
</evidence>
<accession>A0AAW6FT07</accession>
<comment type="cofactor">
    <cofactor evidence="1">
        <name>[4Fe-4S] cluster</name>
        <dbReference type="ChEBI" id="CHEBI:49883"/>
    </cofactor>
</comment>
<keyword evidence="2" id="KW-0949">S-adenosyl-L-methionine</keyword>
<dbReference type="Pfam" id="PF04055">
    <property type="entry name" value="Radical_SAM"/>
    <property type="match status" value="1"/>
</dbReference>
<dbReference type="InterPro" id="IPR023885">
    <property type="entry name" value="4Fe4S-binding_SPASM_dom"/>
</dbReference>
<dbReference type="SUPFAM" id="SSF102114">
    <property type="entry name" value="Radical SAM enzymes"/>
    <property type="match status" value="1"/>
</dbReference>
<evidence type="ECO:0000256" key="2">
    <source>
        <dbReference type="ARBA" id="ARBA00022691"/>
    </source>
</evidence>
<dbReference type="InterPro" id="IPR007197">
    <property type="entry name" value="rSAM"/>
</dbReference>
<dbReference type="InterPro" id="IPR013785">
    <property type="entry name" value="Aldolase_TIM"/>
</dbReference>
<proteinExistence type="inferred from homology"/>
<evidence type="ECO:0000256" key="3">
    <source>
        <dbReference type="ARBA" id="ARBA00022723"/>
    </source>
</evidence>
<evidence type="ECO:0000256" key="6">
    <source>
        <dbReference type="ARBA" id="ARBA00023601"/>
    </source>
</evidence>